<sequence>MKLKGRLLIFTTMICIISILLISVINYSISTKKLEKEMNNKTILEANKIAQEVDKWLELQKNTLGSVLDIILYNNNHDENYIKGIMTKITKDNPGNTYYLTYSNKETHFPEGVSVSPDFDGTTRLWYIGAMGTEDFFITEPYIDAITGDMVITISKKFQTNSSVKGVMATDISVEYLVDLIDAANYGDGSYAFLVDDEGNVLTHLNDEFKPNKDGSFKKIDELLEGKISSLIDKTEVNIKDRIIKDFDGVDRLFYYGNAKESNWLVGIAVTKESVMGAINRVIYLTILAAIIVISISAALALYMANIITNPIKESVKIAEDISNLNLSISIEEKNINRKDELGEMYGSFDDTIKKLRVFMEEMDKAIRINHQVNKDTVDKIHYLLGQAEDTSATTEELSAGMEETSATTISINESASEIESALTDFAEKVEDGANTSNEISIKADKLSSQFIQAKDKSMEMYSNAREEIEKAITASKEVGKINVLSSAILAISEQTSLLSLNAAIEAARAGESGKGFAVVAEEIRKLADNSNSTVGEIQIVTENIIKAVEQLTERISIVMSFLEKDVVNDYEMMVDAVVQYKEDGSYLNNIISDLSATAEELAATVNQISISINEVSTTVEESTIATTNIAEKNMNIVEAINDISKIIEKNKDISNRLEEIVSQVRF</sequence>
<dbReference type="Gene3D" id="1.10.287.950">
    <property type="entry name" value="Methyl-accepting chemotaxis protein"/>
    <property type="match status" value="1"/>
</dbReference>
<dbReference type="SMART" id="SM00283">
    <property type="entry name" value="MA"/>
    <property type="match status" value="1"/>
</dbReference>
<evidence type="ECO:0000256" key="5">
    <source>
        <dbReference type="ARBA" id="ARBA00022989"/>
    </source>
</evidence>
<dbReference type="InterPro" id="IPR033479">
    <property type="entry name" value="dCache_1"/>
</dbReference>
<dbReference type="Gene3D" id="1.10.8.500">
    <property type="entry name" value="HAMP domain in histidine kinase"/>
    <property type="match status" value="1"/>
</dbReference>
<feature type="domain" description="Methyl-accepting transducer" evidence="11">
    <location>
        <begin position="387"/>
        <end position="617"/>
    </location>
</feature>
<evidence type="ECO:0000256" key="7">
    <source>
        <dbReference type="ARBA" id="ARBA00023224"/>
    </source>
</evidence>
<evidence type="ECO:0000256" key="8">
    <source>
        <dbReference type="ARBA" id="ARBA00029447"/>
    </source>
</evidence>
<dbReference type="STRING" id="1123404.SAMN02745784_01934"/>
<dbReference type="GO" id="GO:0005886">
    <property type="term" value="C:plasma membrane"/>
    <property type="evidence" value="ECO:0007669"/>
    <property type="project" value="UniProtKB-SubCell"/>
</dbReference>
<keyword evidence="14" id="KW-1185">Reference proteome</keyword>
<dbReference type="PANTHER" id="PTHR32089">
    <property type="entry name" value="METHYL-ACCEPTING CHEMOTAXIS PROTEIN MCPB"/>
    <property type="match status" value="1"/>
</dbReference>
<evidence type="ECO:0000256" key="10">
    <source>
        <dbReference type="SAM" id="Phobius"/>
    </source>
</evidence>
<dbReference type="GO" id="GO:0007165">
    <property type="term" value="P:signal transduction"/>
    <property type="evidence" value="ECO:0007669"/>
    <property type="project" value="UniProtKB-KW"/>
</dbReference>
<dbReference type="PROSITE" id="PS50111">
    <property type="entry name" value="CHEMOTAXIS_TRANSDUC_2"/>
    <property type="match status" value="1"/>
</dbReference>
<dbReference type="SUPFAM" id="SSF58104">
    <property type="entry name" value="Methyl-accepting chemotaxis protein (MCP) signaling domain"/>
    <property type="match status" value="1"/>
</dbReference>
<dbReference type="Pfam" id="PF00015">
    <property type="entry name" value="MCPsignal"/>
    <property type="match status" value="1"/>
</dbReference>
<evidence type="ECO:0000256" key="6">
    <source>
        <dbReference type="ARBA" id="ARBA00023136"/>
    </source>
</evidence>
<feature type="transmembrane region" description="Helical" evidence="10">
    <location>
        <begin position="6"/>
        <end position="29"/>
    </location>
</feature>
<keyword evidence="5 10" id="KW-1133">Transmembrane helix</keyword>
<protein>
    <submittedName>
        <fullName evidence="13">Methyl-accepting chemotaxis sensory transducer with Cache sensor</fullName>
    </submittedName>
</protein>
<dbReference type="InterPro" id="IPR003660">
    <property type="entry name" value="HAMP_dom"/>
</dbReference>
<comment type="similarity">
    <text evidence="8">Belongs to the methyl-accepting chemotaxis (MCP) protein family.</text>
</comment>
<evidence type="ECO:0000256" key="2">
    <source>
        <dbReference type="ARBA" id="ARBA00022475"/>
    </source>
</evidence>
<dbReference type="Gene3D" id="3.30.450.20">
    <property type="entry name" value="PAS domain"/>
    <property type="match status" value="2"/>
</dbReference>
<dbReference type="CDD" id="cd06225">
    <property type="entry name" value="HAMP"/>
    <property type="match status" value="1"/>
</dbReference>
<organism evidence="13 14">
    <name type="scientific">Tissierella praeacuta DSM 18095</name>
    <dbReference type="NCBI Taxonomy" id="1123404"/>
    <lineage>
        <taxon>Bacteria</taxon>
        <taxon>Bacillati</taxon>
        <taxon>Bacillota</taxon>
        <taxon>Tissierellia</taxon>
        <taxon>Tissierellales</taxon>
        <taxon>Tissierellaceae</taxon>
        <taxon>Tissierella</taxon>
    </lineage>
</organism>
<evidence type="ECO:0000259" key="12">
    <source>
        <dbReference type="PROSITE" id="PS50885"/>
    </source>
</evidence>
<evidence type="ECO:0000256" key="3">
    <source>
        <dbReference type="ARBA" id="ARBA00022500"/>
    </source>
</evidence>
<gene>
    <name evidence="13" type="ORF">SAMN02745784_01934</name>
</gene>
<dbReference type="PROSITE" id="PS50885">
    <property type="entry name" value="HAMP"/>
    <property type="match status" value="1"/>
</dbReference>
<dbReference type="SUPFAM" id="SSF103190">
    <property type="entry name" value="Sensory domain-like"/>
    <property type="match status" value="1"/>
</dbReference>
<dbReference type="Proteomes" id="UP000184114">
    <property type="component" value="Unassembled WGS sequence"/>
</dbReference>
<dbReference type="GeneID" id="90993906"/>
<dbReference type="GO" id="GO:0006935">
    <property type="term" value="P:chemotaxis"/>
    <property type="evidence" value="ECO:0007669"/>
    <property type="project" value="UniProtKB-KW"/>
</dbReference>
<feature type="transmembrane region" description="Helical" evidence="10">
    <location>
        <begin position="282"/>
        <end position="305"/>
    </location>
</feature>
<evidence type="ECO:0000259" key="11">
    <source>
        <dbReference type="PROSITE" id="PS50111"/>
    </source>
</evidence>
<proteinExistence type="inferred from homology"/>
<comment type="subcellular location">
    <subcellularLocation>
        <location evidence="1">Cell membrane</location>
        <topology evidence="1">Multi-pass membrane protein</topology>
    </subcellularLocation>
</comment>
<keyword evidence="4 10" id="KW-0812">Transmembrane</keyword>
<keyword evidence="3" id="KW-0145">Chemotaxis</keyword>
<dbReference type="CDD" id="cd18774">
    <property type="entry name" value="PDC2_HK_sensor"/>
    <property type="match status" value="1"/>
</dbReference>
<accession>A0A1M4WMI3</accession>
<feature type="domain" description="HAMP" evidence="12">
    <location>
        <begin position="306"/>
        <end position="361"/>
    </location>
</feature>
<dbReference type="EMBL" id="FQTY01000007">
    <property type="protein sequence ID" value="SHE82425.1"/>
    <property type="molecule type" value="Genomic_DNA"/>
</dbReference>
<evidence type="ECO:0000256" key="4">
    <source>
        <dbReference type="ARBA" id="ARBA00022692"/>
    </source>
</evidence>
<dbReference type="Pfam" id="PF02743">
    <property type="entry name" value="dCache_1"/>
    <property type="match status" value="1"/>
</dbReference>
<keyword evidence="6 10" id="KW-0472">Membrane</keyword>
<reference evidence="14" key="1">
    <citation type="submission" date="2016-11" db="EMBL/GenBank/DDBJ databases">
        <authorList>
            <person name="Varghese N."/>
            <person name="Submissions S."/>
        </authorList>
    </citation>
    <scope>NUCLEOTIDE SEQUENCE [LARGE SCALE GENOMIC DNA]</scope>
    <source>
        <strain evidence="14">DSM 18095</strain>
    </source>
</reference>
<evidence type="ECO:0000256" key="9">
    <source>
        <dbReference type="PROSITE-ProRule" id="PRU00284"/>
    </source>
</evidence>
<dbReference type="InterPro" id="IPR029151">
    <property type="entry name" value="Sensor-like_sf"/>
</dbReference>
<keyword evidence="7 9" id="KW-0807">Transducer</keyword>
<dbReference type="SMART" id="SM00304">
    <property type="entry name" value="HAMP"/>
    <property type="match status" value="1"/>
</dbReference>
<evidence type="ECO:0000313" key="14">
    <source>
        <dbReference type="Proteomes" id="UP000184114"/>
    </source>
</evidence>
<evidence type="ECO:0000313" key="13">
    <source>
        <dbReference type="EMBL" id="SHE82425.1"/>
    </source>
</evidence>
<dbReference type="PANTHER" id="PTHR32089:SF112">
    <property type="entry name" value="LYSOZYME-LIKE PROTEIN-RELATED"/>
    <property type="match status" value="1"/>
</dbReference>
<keyword evidence="2" id="KW-1003">Cell membrane</keyword>
<dbReference type="InterPro" id="IPR004089">
    <property type="entry name" value="MCPsignal_dom"/>
</dbReference>
<evidence type="ECO:0000256" key="1">
    <source>
        <dbReference type="ARBA" id="ARBA00004651"/>
    </source>
</evidence>
<dbReference type="RefSeq" id="WP_072975863.1">
    <property type="nucleotide sequence ID" value="NZ_FQTY01000007.1"/>
</dbReference>
<name>A0A1M4WMI3_9FIRM</name>
<dbReference type="CDD" id="cd12913">
    <property type="entry name" value="PDC1_MCP_like"/>
    <property type="match status" value="1"/>
</dbReference>
<dbReference type="AlphaFoldDB" id="A0A1M4WMI3"/>